<proteinExistence type="predicted"/>
<protein>
    <submittedName>
        <fullName evidence="2">Uncharacterized protein</fullName>
    </submittedName>
</protein>
<name>A0ABQ0B9I8_9FIRM</name>
<comment type="caution">
    <text evidence="2">The sequence shown here is derived from an EMBL/GenBank/DDBJ whole genome shotgun (WGS) entry which is preliminary data.</text>
</comment>
<keyword evidence="1" id="KW-0812">Transmembrane</keyword>
<reference evidence="2 3" key="1">
    <citation type="submission" date="2024-04" db="EMBL/GenBank/DDBJ databases">
        <title>Defined microbial consortia suppress multidrug-resistant proinflammatory Enterobacteriaceae via ecological control.</title>
        <authorList>
            <person name="Furuichi M."/>
            <person name="Kawaguchi T."/>
            <person name="Pust M."/>
            <person name="Yasuma K."/>
            <person name="Plichta D."/>
            <person name="Hasegawa N."/>
            <person name="Ohya T."/>
            <person name="Bhattarai S."/>
            <person name="Sasajima S."/>
            <person name="Aoto Y."/>
            <person name="Tuganbaev T."/>
            <person name="Yaginuma M."/>
            <person name="Ueda M."/>
            <person name="Okahashi N."/>
            <person name="Amafuji K."/>
            <person name="Kiridooshi Y."/>
            <person name="Sugita K."/>
            <person name="Strazar M."/>
            <person name="Skelly A."/>
            <person name="Suda W."/>
            <person name="Hattori M."/>
            <person name="Nakamoto N."/>
            <person name="Caballero S."/>
            <person name="Norman J."/>
            <person name="Olle B."/>
            <person name="Tanoue T."/>
            <person name="Arita M."/>
            <person name="Bucci V."/>
            <person name="Atarashi K."/>
            <person name="Xavier R."/>
            <person name="Honda K."/>
        </authorList>
    </citation>
    <scope>NUCLEOTIDE SEQUENCE [LARGE SCALE GENOMIC DNA]</scope>
    <source>
        <strain evidence="3">k04-0078-D8-1</strain>
    </source>
</reference>
<sequence length="85" mass="8935">MLGAVSIRGISLLRTILIRCISLLGTIWAGRLALLRTVLKWPGTRRGVVRISRGFCLGTGLRAGVIGLLVSLGITGTILPEAGLV</sequence>
<feature type="transmembrane region" description="Helical" evidence="1">
    <location>
        <begin position="12"/>
        <end position="34"/>
    </location>
</feature>
<organism evidence="2 3">
    <name type="scientific">Blautia hominis</name>
    <dbReference type="NCBI Taxonomy" id="2025493"/>
    <lineage>
        <taxon>Bacteria</taxon>
        <taxon>Bacillati</taxon>
        <taxon>Bacillota</taxon>
        <taxon>Clostridia</taxon>
        <taxon>Lachnospirales</taxon>
        <taxon>Lachnospiraceae</taxon>
        <taxon>Blautia</taxon>
    </lineage>
</organism>
<keyword evidence="1" id="KW-1133">Transmembrane helix</keyword>
<keyword evidence="1" id="KW-0472">Membrane</keyword>
<evidence type="ECO:0000313" key="3">
    <source>
        <dbReference type="Proteomes" id="UP001600943"/>
    </source>
</evidence>
<dbReference type="EMBL" id="BAABYW010000001">
    <property type="protein sequence ID" value="GAA6408119.1"/>
    <property type="molecule type" value="Genomic_DNA"/>
</dbReference>
<keyword evidence="3" id="KW-1185">Reference proteome</keyword>
<feature type="transmembrane region" description="Helical" evidence="1">
    <location>
        <begin position="55"/>
        <end position="79"/>
    </location>
</feature>
<gene>
    <name evidence="2" type="ORF">K040078D81_22360</name>
</gene>
<evidence type="ECO:0000313" key="2">
    <source>
        <dbReference type="EMBL" id="GAA6408119.1"/>
    </source>
</evidence>
<accession>A0ABQ0B9I8</accession>
<evidence type="ECO:0000256" key="1">
    <source>
        <dbReference type="SAM" id="Phobius"/>
    </source>
</evidence>
<dbReference type="Proteomes" id="UP001600943">
    <property type="component" value="Unassembled WGS sequence"/>
</dbReference>